<evidence type="ECO:0000313" key="8">
    <source>
        <dbReference type="EMBL" id="KGP62894.1"/>
    </source>
</evidence>
<feature type="binding site" evidence="3">
    <location>
        <begin position="407"/>
        <end position="409"/>
    </location>
    <ligand>
        <name>thiamine diphosphate</name>
        <dbReference type="ChEBI" id="CHEBI:58937"/>
    </ligand>
</feature>
<proteinExistence type="inferred from homology"/>
<evidence type="ECO:0000256" key="1">
    <source>
        <dbReference type="ARBA" id="ARBA00007812"/>
    </source>
</evidence>
<comment type="function">
    <text evidence="3">A peripheral cell membrane enzyme that catalyzes the oxidative decarboxylation of pyruvate to form acetate and CO(2). It channels electrons from the cytoplasm to the respiratory chain at the cell membrane via ubiquinone.</text>
</comment>
<evidence type="ECO:0000259" key="7">
    <source>
        <dbReference type="Pfam" id="PF02776"/>
    </source>
</evidence>
<dbReference type="InterPro" id="IPR029061">
    <property type="entry name" value="THDP-binding"/>
</dbReference>
<keyword evidence="3" id="KW-0446">Lipid-binding</keyword>
<dbReference type="Gene3D" id="3.40.50.1220">
    <property type="entry name" value="TPP-binding domain"/>
    <property type="match status" value="1"/>
</dbReference>
<evidence type="ECO:0000256" key="2">
    <source>
        <dbReference type="ARBA" id="ARBA00023052"/>
    </source>
</evidence>
<dbReference type="PANTHER" id="PTHR42981:SF2">
    <property type="entry name" value="PYRUVATE DEHYDROGENASE [UBIQUINONE]"/>
    <property type="match status" value="1"/>
</dbReference>
<dbReference type="AlphaFoldDB" id="A0A0A2SU36"/>
<name>A0A0A2SU36_9GAMM</name>
<dbReference type="STRING" id="1498499.EP47_07780"/>
<dbReference type="SUPFAM" id="SSF52467">
    <property type="entry name" value="DHS-like NAD/FAD-binding domain"/>
    <property type="match status" value="1"/>
</dbReference>
<dbReference type="GO" id="GO:0030976">
    <property type="term" value="F:thiamine pyrophosphate binding"/>
    <property type="evidence" value="ECO:0007669"/>
    <property type="project" value="UniProtKB-UniRule"/>
</dbReference>
<evidence type="ECO:0000259" key="5">
    <source>
        <dbReference type="Pfam" id="PF00205"/>
    </source>
</evidence>
<dbReference type="NCBIfam" id="NF006591">
    <property type="entry name" value="PRK09124.1"/>
    <property type="match status" value="1"/>
</dbReference>
<dbReference type="EC" id="1.2.5.1" evidence="3"/>
<dbReference type="InterPro" id="IPR012001">
    <property type="entry name" value="Thiamin_PyroP_enz_TPP-bd_dom"/>
</dbReference>
<comment type="cofactor">
    <cofactor evidence="3">
        <name>FAD</name>
        <dbReference type="ChEBI" id="CHEBI:57692"/>
    </cofactor>
    <text evidence="3">Binds 1 FAD per subunit.</text>
</comment>
<evidence type="ECO:0000313" key="9">
    <source>
        <dbReference type="Proteomes" id="UP000054422"/>
    </source>
</evidence>
<feature type="domain" description="Thiamine pyrophosphate enzyme N-terminal TPP-binding" evidence="7">
    <location>
        <begin position="3"/>
        <end position="113"/>
    </location>
</feature>
<keyword evidence="3" id="KW-0460">Magnesium</keyword>
<dbReference type="CDD" id="cd02014">
    <property type="entry name" value="TPP_POX"/>
    <property type="match status" value="1"/>
</dbReference>
<feature type="domain" description="Thiamine pyrophosphate enzyme central" evidence="5">
    <location>
        <begin position="190"/>
        <end position="318"/>
    </location>
</feature>
<feature type="region of interest" description="FAD-binding domain" evidence="3">
    <location>
        <begin position="182"/>
        <end position="333"/>
    </location>
</feature>
<gene>
    <name evidence="3" type="primary">poxB</name>
    <name evidence="8" type="ORF">EP47_07780</name>
</gene>
<keyword evidence="3" id="KW-0472">Membrane</keyword>
<comment type="cofactor">
    <cofactor evidence="3">
        <name>thiamine diphosphate</name>
        <dbReference type="ChEBI" id="CHEBI:58937"/>
    </cofactor>
    <text evidence="3">Binds 1 thiamine pyrophosphate per subunit.</text>
</comment>
<comment type="caution">
    <text evidence="3">Lacks conserved residue(s) required for the propagation of feature annotation.</text>
</comment>
<dbReference type="HAMAP" id="MF_00850">
    <property type="entry name" value="POX"/>
    <property type="match status" value="1"/>
</dbReference>
<dbReference type="OrthoDB" id="9785953at2"/>
<dbReference type="GO" id="GO:0000287">
    <property type="term" value="F:magnesium ion binding"/>
    <property type="evidence" value="ECO:0007669"/>
    <property type="project" value="UniProtKB-UniRule"/>
</dbReference>
<dbReference type="GO" id="GO:0050660">
    <property type="term" value="F:flavin adenine dinucleotide binding"/>
    <property type="evidence" value="ECO:0007669"/>
    <property type="project" value="UniProtKB-UniRule"/>
</dbReference>
<dbReference type="Gene3D" id="3.40.50.970">
    <property type="match status" value="2"/>
</dbReference>
<dbReference type="PANTHER" id="PTHR42981">
    <property type="entry name" value="PYRUVATE DEHYDROGENASE [UBIQUINONE]"/>
    <property type="match status" value="1"/>
</dbReference>
<dbReference type="Pfam" id="PF00205">
    <property type="entry name" value="TPP_enzyme_M"/>
    <property type="match status" value="1"/>
</dbReference>
<keyword evidence="3" id="KW-0274">FAD</keyword>
<dbReference type="CDD" id="cd07039">
    <property type="entry name" value="TPP_PYR_POX"/>
    <property type="match status" value="1"/>
</dbReference>
<sequence length="575" mass="62396">MANVAEVLVDTLEVAGIRRIYGIVGDSLNGITNALQKHKNIEWIHVRHEEAAAFAAGAEAQLTGELTVCAGSCGPGNLHLINGLYDCHRSKVPILAIAAHIPSPEIGGDYFQETHPNILFKECSCYCEIVDSPEQMPRLLQIAMQTAKAKSDVAVLVISGDVALKKAAYLANKACGPYFKPEVIPPMPVLQDIAKRLNEAKRVTLFCGIGAANAHHSLMKLCETLQSPVVHTLRGKPYIEPDNPYDVGMTGLIGFSSGYYAMEACDTLLLLGTSFPYRQFYPSEAQIIQIDLNGEQLGKRTNLALGAVGDIDCTIKALLPLLTPKKDSSHLEAALSHYKKARQGLDALATKSADKTRLHPQYLAKCIDLAAKEDAIFTTDVGTPTVWAARYLHMNGQRKILGSFNHGSMANALSQAIGAQATFSERQVIALCGDGGFSMLMGEILTLIQQKLPVKIIVFNNGALGFVEMEMHVGGMLDYGTVLENPNFAAMAESIGMKGIRVENASTLQDDLQQAFNHKGPVLLDVLVNRNELIMPPAIELGQVKGFSLYMMKAIINGQGDAILDLMKTNLWRQE</sequence>
<dbReference type="Pfam" id="PF02776">
    <property type="entry name" value="TPP_enzyme_N"/>
    <property type="match status" value="1"/>
</dbReference>
<keyword evidence="2 3" id="KW-0786">Thiamine pyrophosphate</keyword>
<dbReference type="GO" id="GO:0005886">
    <property type="term" value="C:plasma membrane"/>
    <property type="evidence" value="ECO:0007669"/>
    <property type="project" value="UniProtKB-SubCell"/>
</dbReference>
<keyword evidence="3" id="KW-0560">Oxidoreductase</keyword>
<comment type="activity regulation">
    <text evidence="3">The C-terminus inhibits activity; it has to move for the enzyme to be active. Activated by lipid-binding, which occurs via the C-terminus.</text>
</comment>
<dbReference type="InterPro" id="IPR047212">
    <property type="entry name" value="TPP_POXB-like"/>
</dbReference>
<dbReference type="EMBL" id="JNCF01000036">
    <property type="protein sequence ID" value="KGP62894.1"/>
    <property type="molecule type" value="Genomic_DNA"/>
</dbReference>
<comment type="subcellular location">
    <subcellularLocation>
        <location evidence="3">Cell membrane</location>
        <topology evidence="3">Peripheral membrane protein</topology>
        <orientation evidence="3">Cytoplasmic side</orientation>
    </subcellularLocation>
</comment>
<evidence type="ECO:0000256" key="4">
    <source>
        <dbReference type="RuleBase" id="RU362132"/>
    </source>
</evidence>
<dbReference type="InterPro" id="IPR044261">
    <property type="entry name" value="Pyruvate_dehydrogenase"/>
</dbReference>
<feature type="site" description="Moves into active site upon enzyme activation, plays a role in electron transfer" evidence="3">
    <location>
        <position position="466"/>
    </location>
</feature>
<keyword evidence="3" id="KW-0547">Nucleotide-binding</keyword>
<evidence type="ECO:0000256" key="3">
    <source>
        <dbReference type="HAMAP-Rule" id="MF_00850"/>
    </source>
</evidence>
<dbReference type="Proteomes" id="UP000054422">
    <property type="component" value="Unassembled WGS sequence"/>
</dbReference>
<keyword evidence="9" id="KW-1185">Reference proteome</keyword>
<evidence type="ECO:0000259" key="6">
    <source>
        <dbReference type="Pfam" id="PF02775"/>
    </source>
</evidence>
<dbReference type="GO" id="GO:0052737">
    <property type="term" value="F:pyruvate dehydrogenase (quinone) activity"/>
    <property type="evidence" value="ECO:0007669"/>
    <property type="project" value="UniProtKB-UniRule"/>
</dbReference>
<dbReference type="InterPro" id="IPR029035">
    <property type="entry name" value="DHS-like_NAD/FAD-binding_dom"/>
</dbReference>
<dbReference type="InterPro" id="IPR011766">
    <property type="entry name" value="TPP_enzyme_TPP-bd"/>
</dbReference>
<feature type="binding site" evidence="3">
    <location>
        <position position="434"/>
    </location>
    <ligand>
        <name>Mg(2+)</name>
        <dbReference type="ChEBI" id="CHEBI:18420"/>
    </ligand>
</feature>
<dbReference type="GO" id="GO:0008289">
    <property type="term" value="F:lipid binding"/>
    <property type="evidence" value="ECO:0007669"/>
    <property type="project" value="UniProtKB-UniRule"/>
</dbReference>
<protein>
    <recommendedName>
        <fullName evidence="3">Pyruvate dehydrogenase [ubiquinone]</fullName>
        <ecNumber evidence="3">1.2.5.1</ecNumber>
    </recommendedName>
    <alternativeName>
        <fullName evidence="3">Pyruvate oxidase</fullName>
        <shortName evidence="3">POX</shortName>
    </alternativeName>
    <alternativeName>
        <fullName evidence="3">Pyruvate:ubiquinone-8 oxidoreductase</fullName>
    </alternativeName>
</protein>
<comment type="catalytic activity">
    <reaction evidence="3">
        <text>a ubiquinone + pyruvate + H2O = a ubiquinol + acetate + CO2</text>
        <dbReference type="Rhea" id="RHEA:27405"/>
        <dbReference type="Rhea" id="RHEA-COMP:9565"/>
        <dbReference type="Rhea" id="RHEA-COMP:9566"/>
        <dbReference type="ChEBI" id="CHEBI:15361"/>
        <dbReference type="ChEBI" id="CHEBI:15377"/>
        <dbReference type="ChEBI" id="CHEBI:16389"/>
        <dbReference type="ChEBI" id="CHEBI:16526"/>
        <dbReference type="ChEBI" id="CHEBI:17976"/>
        <dbReference type="ChEBI" id="CHEBI:30089"/>
        <dbReference type="EC" id="1.2.5.1"/>
    </reaction>
</comment>
<keyword evidence="3" id="KW-1003">Cell membrane</keyword>
<feature type="domain" description="Thiamine pyrophosphate enzyme TPP-binding" evidence="6">
    <location>
        <begin position="380"/>
        <end position="526"/>
    </location>
</feature>
<feature type="binding site" evidence="3">
    <location>
        <position position="461"/>
    </location>
    <ligand>
        <name>Mg(2+)</name>
        <dbReference type="ChEBI" id="CHEBI:18420"/>
    </ligand>
</feature>
<feature type="binding site" evidence="3">
    <location>
        <position position="291"/>
    </location>
    <ligand>
        <name>FAD</name>
        <dbReference type="ChEBI" id="CHEBI:57692"/>
    </ligand>
</feature>
<feature type="binding site" evidence="3">
    <location>
        <position position="49"/>
    </location>
    <ligand>
        <name>thiamine diphosphate</name>
        <dbReference type="ChEBI" id="CHEBI:58937"/>
    </ligand>
</feature>
<feature type="binding site" evidence="3">
    <location>
        <begin position="273"/>
        <end position="277"/>
    </location>
    <ligand>
        <name>FAD</name>
        <dbReference type="ChEBI" id="CHEBI:57692"/>
    </ligand>
</feature>
<accession>A0A0A2SU36</accession>
<keyword evidence="3" id="KW-0479">Metal-binding</keyword>
<dbReference type="SUPFAM" id="SSF52518">
    <property type="entry name" value="Thiamin diphosphate-binding fold (THDP-binding)"/>
    <property type="match status" value="2"/>
</dbReference>
<dbReference type="InterPro" id="IPR047211">
    <property type="entry name" value="POXB-like"/>
</dbReference>
<dbReference type="RefSeq" id="WP_035890416.1">
    <property type="nucleotide sequence ID" value="NZ_JNCF01000036.1"/>
</dbReference>
<reference evidence="8 9" key="1">
    <citation type="submission" date="2014-05" db="EMBL/GenBank/DDBJ databases">
        <authorList>
            <person name="Rizzardi K."/>
            <person name="Winiecka-Krusnell J."/>
            <person name="Ramliden M."/>
            <person name="Alm E."/>
            <person name="Andersson S."/>
            <person name="Byfors S."/>
        </authorList>
    </citation>
    <scope>NUCLEOTIDE SEQUENCE [LARGE SCALE GENOMIC DNA]</scope>
    <source>
        <strain evidence="8 9">LEGN</strain>
    </source>
</reference>
<keyword evidence="3 8" id="KW-0670">Pyruvate</keyword>
<comment type="caution">
    <text evidence="8">The sequence shown here is derived from an EMBL/GenBank/DDBJ whole genome shotgun (WGS) entry which is preliminary data.</text>
</comment>
<comment type="cofactor">
    <cofactor evidence="3">
        <name>Mg(2+)</name>
        <dbReference type="ChEBI" id="CHEBI:18420"/>
    </cofactor>
    <text evidence="3">Binds 1 Mg(2+) ion per subunit.</text>
</comment>
<feature type="binding site" evidence="3">
    <location>
        <begin position="434"/>
        <end position="436"/>
    </location>
    <ligand>
        <name>thiamine diphosphate</name>
        <dbReference type="ChEBI" id="CHEBI:58937"/>
    </ligand>
</feature>
<comment type="domain">
    <text evidence="3">Has 4 domains; the Pyr domain which binds the pyrimidine moiety of the thiamine pyrophosphate cofactor, the FAD-binding domain, the PP-binding domain which binds the pyrophosphate portion of thiamine pyrophosphate and the C-terminal membrane binding region. The C-terminus is held closely against the rest of the protein and covers the active site; during activation it unfolds from the rest of the protein and forms an amphipathic helix upon membrane binding, exposing the active site.</text>
</comment>
<organism evidence="8 9">
    <name type="scientific">Legionella norrlandica</name>
    <dbReference type="NCBI Taxonomy" id="1498499"/>
    <lineage>
        <taxon>Bacteria</taxon>
        <taxon>Pseudomonadati</taxon>
        <taxon>Pseudomonadota</taxon>
        <taxon>Gammaproteobacteria</taxon>
        <taxon>Legionellales</taxon>
        <taxon>Legionellaceae</taxon>
        <taxon>Legionella</taxon>
    </lineage>
</organism>
<keyword evidence="3" id="KW-0830">Ubiquinone</keyword>
<comment type="subunit">
    <text evidence="3">Homotetramer.</text>
</comment>
<dbReference type="InterPro" id="IPR012000">
    <property type="entry name" value="Thiamin_PyroP_enz_cen_dom"/>
</dbReference>
<comment type="similarity">
    <text evidence="1 3 4">Belongs to the TPP enzyme family.</text>
</comment>
<dbReference type="Pfam" id="PF02775">
    <property type="entry name" value="TPP_enzyme_C"/>
    <property type="match status" value="1"/>
</dbReference>
<feature type="binding site" evidence="3">
    <location>
        <begin position="250"/>
        <end position="253"/>
    </location>
    <ligand>
        <name>FAD</name>
        <dbReference type="ChEBI" id="CHEBI:57692"/>
    </ligand>
</feature>
<dbReference type="GO" id="GO:0042867">
    <property type="term" value="P:pyruvate catabolic process"/>
    <property type="evidence" value="ECO:0007669"/>
    <property type="project" value="UniProtKB-UniRule"/>
</dbReference>
<feature type="binding site" evidence="3">
    <location>
        <begin position="461"/>
        <end position="467"/>
    </location>
    <ligand>
        <name>thiamine diphosphate</name>
        <dbReference type="ChEBI" id="CHEBI:58937"/>
    </ligand>
</feature>
<dbReference type="GO" id="GO:0048039">
    <property type="term" value="F:ubiquinone binding"/>
    <property type="evidence" value="ECO:0007669"/>
    <property type="project" value="UniProtKB-UniRule"/>
</dbReference>
<feature type="region of interest" description="Membrane-binding domain" evidence="3">
    <location>
        <begin position="532"/>
        <end position="573"/>
    </location>
</feature>
<keyword evidence="3" id="KW-0285">Flavoprotein</keyword>
<dbReference type="InterPro" id="IPR047210">
    <property type="entry name" value="TPP_PYR_POXB-like"/>
</dbReference>